<keyword evidence="1" id="KW-0853">WD repeat</keyword>
<feature type="compositionally biased region" description="Polar residues" evidence="2">
    <location>
        <begin position="827"/>
        <end position="840"/>
    </location>
</feature>
<feature type="compositionally biased region" description="Low complexity" evidence="2">
    <location>
        <begin position="798"/>
        <end position="808"/>
    </location>
</feature>
<dbReference type="InterPro" id="IPR052779">
    <property type="entry name" value="WDR62"/>
</dbReference>
<feature type="compositionally biased region" description="Gly residues" evidence="2">
    <location>
        <begin position="132"/>
        <end position="146"/>
    </location>
</feature>
<feature type="compositionally biased region" description="Polar residues" evidence="2">
    <location>
        <begin position="931"/>
        <end position="940"/>
    </location>
</feature>
<proteinExistence type="predicted"/>
<feature type="region of interest" description="Disordered" evidence="2">
    <location>
        <begin position="119"/>
        <end position="157"/>
    </location>
</feature>
<dbReference type="AlphaFoldDB" id="A0A4U7AVH0"/>
<feature type="compositionally biased region" description="Basic and acidic residues" evidence="2">
    <location>
        <begin position="942"/>
        <end position="951"/>
    </location>
</feature>
<dbReference type="PROSITE" id="PS50082">
    <property type="entry name" value="WD_REPEATS_2"/>
    <property type="match status" value="1"/>
</dbReference>
<feature type="region of interest" description="Disordered" evidence="2">
    <location>
        <begin position="1"/>
        <end position="31"/>
    </location>
</feature>
<dbReference type="PANTHER" id="PTHR45589">
    <property type="entry name" value="WD REPEAT DOMAIN 62, ISOFORM G"/>
    <property type="match status" value="1"/>
</dbReference>
<reference evidence="3 4" key="1">
    <citation type="submission" date="2018-02" db="EMBL/GenBank/DDBJ databases">
        <title>Draft genome sequences of Elsinoe sp., causing black scab on jojoba.</title>
        <authorList>
            <person name="Stodart B."/>
            <person name="Jeffress S."/>
            <person name="Ash G."/>
            <person name="Arun Chinnappa K."/>
        </authorList>
    </citation>
    <scope>NUCLEOTIDE SEQUENCE [LARGE SCALE GENOMIC DNA]</scope>
    <source>
        <strain evidence="3 4">Hillstone_2</strain>
    </source>
</reference>
<dbReference type="SUPFAM" id="SSF50978">
    <property type="entry name" value="WD40 repeat-like"/>
    <property type="match status" value="2"/>
</dbReference>
<dbReference type="SMART" id="SM00320">
    <property type="entry name" value="WD40"/>
    <property type="match status" value="6"/>
</dbReference>
<feature type="compositionally biased region" description="Polar residues" evidence="2">
    <location>
        <begin position="865"/>
        <end position="878"/>
    </location>
</feature>
<dbReference type="InterPro" id="IPR015943">
    <property type="entry name" value="WD40/YVTN_repeat-like_dom_sf"/>
</dbReference>
<dbReference type="InterPro" id="IPR001680">
    <property type="entry name" value="WD40_rpt"/>
</dbReference>
<evidence type="ECO:0000256" key="1">
    <source>
        <dbReference type="PROSITE-ProRule" id="PRU00221"/>
    </source>
</evidence>
<sequence>MIPHARVSTPSRPSPITRLSNPRSPTKSSASKTDLSLSLSLIIGSTCSSSTRFSLDPSSSSFAYAAGAAVVLATIDTDLNVSQRFFRAAAGQTVARPLGAGIGGGGVGTPVREEIRRLGGAGGGRGREGSPFAGGAGYGAGAGGHGEGSEGSPMTGHAKDRVKAATAVALSRGGKWLAVGETGYRPRVLVFAVTDKKSTEQPVAILSEHSFGVQAVAWEGNGRMLATLGTVNDGFLFVWSVDEIGRATLVASNKCTSIVRDMKWVGRNLVTVGTRFVKVWRPDEIAPSMGVEGEKEGLSHPGYKPLVGRNTLLGDMLEATFTAVVPINETRAVICSDMGDVCILDDADKQQRLTRVAAEAFSITAACLSDAGEVIVTGATGETKTVSISGSRRSDTPVTRSGTPTSRRLDQKSPLHPIAVGALPHVLVTVDNRHSVHFNQLDAPTFSRITSMASHSDAILGIRAIAGSERTEAAFATWSSEGTIIGWSNEGKPVYQITAPLEQIDDAYELTNELRTVAFFAGTSLIATGDRYGILRVLDYQTSQSKFDARAHSSEITDISVTKTAKDTYIATASRDRTVQVFVWKDNNLDLIQTLDEHAGAVTQVAFTDNGKHLLSCSADRTIVVRDAIESEAGEPELYGISRTVTLKAAPTAMDFAAQVDQIIVSTADRLVCLVNFQTGRILSSFKTGDNEGGDPVALSSVVHVTSGAGPSMVAGVSSADKSVRVYSEEGTLLARDWGHTEGVTDIALLKSPVEDADVAGSQQLISVAADGTIFMWNTQNRKAAAAVVVKSDDVFASVPSSSSLARPPLRKVISQNEMSRLRKSMVSPSDDNEPTTPTGMKSPPPGALRKRPSRLSVGQAPKLNPSTPRYSTPTEASDSPALRDRSPSPARSLHSPTRPIMRSPERTPRRRGSQMDIRKHETPSIDIPSVSLTQTSNATRVAREPSKEPEVNGDDVNLNELSKKADELIGALRSYRSELSGSQPRNLESHINSTLRGELESVLRAMSLREMAPVEPSLEAETNCDVKGGSETVADTAEVLESVEERSEIS</sequence>
<feature type="compositionally biased region" description="Polar residues" evidence="2">
    <location>
        <begin position="386"/>
        <end position="406"/>
    </location>
</feature>
<dbReference type="Pfam" id="PF00400">
    <property type="entry name" value="WD40"/>
    <property type="match status" value="3"/>
</dbReference>
<gene>
    <name evidence="3" type="ORF">C1H76_7256</name>
</gene>
<protein>
    <submittedName>
        <fullName evidence="3">WD domain-containing protein 30</fullName>
    </submittedName>
</protein>
<feature type="region of interest" description="Disordered" evidence="2">
    <location>
        <begin position="798"/>
        <end position="957"/>
    </location>
</feature>
<comment type="caution">
    <text evidence="3">The sequence shown here is derived from an EMBL/GenBank/DDBJ whole genome shotgun (WGS) entry which is preliminary data.</text>
</comment>
<dbReference type="PANTHER" id="PTHR45589:SF1">
    <property type="entry name" value="WD REPEAT DOMAIN 62, ISOFORM G"/>
    <property type="match status" value="1"/>
</dbReference>
<organism evidence="3 4">
    <name type="scientific">Elsinoe australis</name>
    <dbReference type="NCBI Taxonomy" id="40998"/>
    <lineage>
        <taxon>Eukaryota</taxon>
        <taxon>Fungi</taxon>
        <taxon>Dikarya</taxon>
        <taxon>Ascomycota</taxon>
        <taxon>Pezizomycotina</taxon>
        <taxon>Dothideomycetes</taxon>
        <taxon>Dothideomycetidae</taxon>
        <taxon>Myriangiales</taxon>
        <taxon>Elsinoaceae</taxon>
        <taxon>Elsinoe</taxon>
    </lineage>
</organism>
<evidence type="ECO:0000313" key="4">
    <source>
        <dbReference type="Proteomes" id="UP000308133"/>
    </source>
</evidence>
<dbReference type="Proteomes" id="UP000308133">
    <property type="component" value="Unassembled WGS sequence"/>
</dbReference>
<feature type="repeat" description="WD" evidence="1">
    <location>
        <begin position="595"/>
        <end position="627"/>
    </location>
</feature>
<dbReference type="InterPro" id="IPR036322">
    <property type="entry name" value="WD40_repeat_dom_sf"/>
</dbReference>
<accession>A0A4U7AVH0</accession>
<name>A0A4U7AVH0_9PEZI</name>
<evidence type="ECO:0000256" key="2">
    <source>
        <dbReference type="SAM" id="MobiDB-lite"/>
    </source>
</evidence>
<evidence type="ECO:0000313" key="3">
    <source>
        <dbReference type="EMBL" id="TKX20446.1"/>
    </source>
</evidence>
<feature type="region of interest" description="Disordered" evidence="2">
    <location>
        <begin position="386"/>
        <end position="411"/>
    </location>
</feature>
<dbReference type="EMBL" id="PTQR01000088">
    <property type="protein sequence ID" value="TKX20446.1"/>
    <property type="molecule type" value="Genomic_DNA"/>
</dbReference>
<dbReference type="Gene3D" id="2.130.10.10">
    <property type="entry name" value="YVTN repeat-like/Quinoprotein amine dehydrogenase"/>
    <property type="match status" value="3"/>
</dbReference>